<keyword evidence="3" id="KW-0687">Ribonucleoprotein</keyword>
<dbReference type="InterPro" id="IPR003029">
    <property type="entry name" value="S1_domain"/>
</dbReference>
<dbReference type="GO" id="GO:0006412">
    <property type="term" value="P:translation"/>
    <property type="evidence" value="ECO:0007669"/>
    <property type="project" value="TreeGrafter"/>
</dbReference>
<gene>
    <name evidence="5" type="primary">rps1</name>
</gene>
<keyword evidence="5" id="KW-0150">Chloroplast</keyword>
<dbReference type="AlphaFoldDB" id="A0A1Z1MVB5"/>
<evidence type="ECO:0000256" key="1">
    <source>
        <dbReference type="ARBA" id="ARBA00006767"/>
    </source>
</evidence>
<dbReference type="GO" id="GO:0005840">
    <property type="term" value="C:ribosome"/>
    <property type="evidence" value="ECO:0007669"/>
    <property type="project" value="UniProtKB-KW"/>
</dbReference>
<evidence type="ECO:0000256" key="3">
    <source>
        <dbReference type="ARBA" id="ARBA00023274"/>
    </source>
</evidence>
<protein>
    <submittedName>
        <fullName evidence="5">Ribosomal protein S1</fullName>
    </submittedName>
</protein>
<evidence type="ECO:0000259" key="4">
    <source>
        <dbReference type="PROSITE" id="PS50126"/>
    </source>
</evidence>
<dbReference type="EMBL" id="MF101467">
    <property type="protein sequence ID" value="ARW69832.1"/>
    <property type="molecule type" value="Genomic_DNA"/>
</dbReference>
<dbReference type="InterPro" id="IPR050437">
    <property type="entry name" value="Ribos_protein_bS1-like"/>
</dbReference>
<evidence type="ECO:0000256" key="2">
    <source>
        <dbReference type="ARBA" id="ARBA00022980"/>
    </source>
</evidence>
<feature type="domain" description="S1 motif" evidence="4">
    <location>
        <begin position="189"/>
        <end position="254"/>
    </location>
</feature>
<dbReference type="SUPFAM" id="SSF50249">
    <property type="entry name" value="Nucleic acid-binding proteins"/>
    <property type="match status" value="3"/>
</dbReference>
<dbReference type="Gene3D" id="2.40.50.140">
    <property type="entry name" value="Nucleic acid-binding proteins"/>
    <property type="match status" value="2"/>
</dbReference>
<keyword evidence="5" id="KW-0934">Plastid</keyword>
<feature type="domain" description="S1 motif" evidence="4">
    <location>
        <begin position="110"/>
        <end position="175"/>
    </location>
</feature>
<evidence type="ECO:0000313" key="5">
    <source>
        <dbReference type="EMBL" id="ARW69832.1"/>
    </source>
</evidence>
<comment type="similarity">
    <text evidence="1">Belongs to the bacterial ribosomal protein bS1 family.</text>
</comment>
<dbReference type="RefSeq" id="YP_009400013.1">
    <property type="nucleotide sequence ID" value="NC_035299.1"/>
</dbReference>
<dbReference type="PROSITE" id="PS50126">
    <property type="entry name" value="S1"/>
    <property type="match status" value="3"/>
</dbReference>
<reference evidence="5" key="1">
    <citation type="journal article" date="2017" name="J. Phycol.">
        <title>Analysis of chloroplast genomes and a supermatrix inform reclassification of the Rhodomelaceae (Rhodophyta).</title>
        <authorList>
            <person name="Diaz-Tapia P."/>
            <person name="Maggs C.A."/>
            <person name="West J.A."/>
            <person name="Verbruggen H."/>
        </authorList>
    </citation>
    <scope>NUCLEOTIDE SEQUENCE</scope>
    <source>
        <strain evidence="5">PD1825</strain>
    </source>
</reference>
<keyword evidence="2 5" id="KW-0689">Ribosomal protein</keyword>
<sequence>MKKEEDFAEILKEYKYEIQEGDIVAGKILYYEKTGFLVEIGSKRSGYLPNEEIYIRCDDENDNNIKILFLNTVRDFFLVTQNLQNKQYILSLRRLDYIRAWKRIKQLYTEDITFNLKINSINKGGIITYLEGIQGFIPKSHLLINSYNKGIKSTFIHCRLLNLNENKNQLILSNRSAQLVKLKHKFKLGELLYGKITVIRTYGIFIDIYTIKALLHSSEIQFRNLKMPLKIGKFIKIKIIYLNIKQGLVSVSTKSVKQNTIHHLLY</sequence>
<organism evidence="5">
    <name type="scientific">Tolypiocladia glomerulata</name>
    <dbReference type="NCBI Taxonomy" id="860646"/>
    <lineage>
        <taxon>Eukaryota</taxon>
        <taxon>Rhodophyta</taxon>
        <taxon>Florideophyceae</taxon>
        <taxon>Rhodymeniophycidae</taxon>
        <taxon>Ceramiales</taxon>
        <taxon>Rhodomelaceae</taxon>
        <taxon>Polysiphonioideae</taxon>
        <taxon>Tolypiocladia</taxon>
    </lineage>
</organism>
<dbReference type="GeneID" id="33362566"/>
<dbReference type="Pfam" id="PF00575">
    <property type="entry name" value="S1"/>
    <property type="match status" value="1"/>
</dbReference>
<feature type="domain" description="S1 motif" evidence="4">
    <location>
        <begin position="21"/>
        <end position="93"/>
    </location>
</feature>
<dbReference type="GO" id="GO:0003735">
    <property type="term" value="F:structural constituent of ribosome"/>
    <property type="evidence" value="ECO:0007669"/>
    <property type="project" value="TreeGrafter"/>
</dbReference>
<name>A0A1Z1MVB5_9FLOR</name>
<dbReference type="InterPro" id="IPR012340">
    <property type="entry name" value="NA-bd_OB-fold"/>
</dbReference>
<geneLocation type="chloroplast" evidence="5"/>
<accession>A0A1Z1MVB5</accession>
<dbReference type="SMART" id="SM00316">
    <property type="entry name" value="S1"/>
    <property type="match status" value="3"/>
</dbReference>
<dbReference type="PANTHER" id="PTHR10724">
    <property type="entry name" value="30S RIBOSOMAL PROTEIN S1"/>
    <property type="match status" value="1"/>
</dbReference>
<dbReference type="GO" id="GO:0003729">
    <property type="term" value="F:mRNA binding"/>
    <property type="evidence" value="ECO:0007669"/>
    <property type="project" value="TreeGrafter"/>
</dbReference>
<dbReference type="PANTHER" id="PTHR10724:SF7">
    <property type="entry name" value="SMALL RIBOSOMAL SUBUNIT PROTEIN BS1C"/>
    <property type="match status" value="1"/>
</dbReference>
<dbReference type="GO" id="GO:1990904">
    <property type="term" value="C:ribonucleoprotein complex"/>
    <property type="evidence" value="ECO:0007669"/>
    <property type="project" value="UniProtKB-KW"/>
</dbReference>
<proteinExistence type="inferred from homology"/>